<reference evidence="1" key="1">
    <citation type="journal article" date="2014" name="Genome Biol. Evol.">
        <title>Pangenome evidence for extensive interdomain horizontal transfer affecting lineage core and shell genes in uncultured planktonic thaumarchaeota and euryarchaeota.</title>
        <authorList>
            <person name="Deschamps P."/>
            <person name="Zivanovic Y."/>
            <person name="Moreira D."/>
            <person name="Rodriguez-Valera F."/>
            <person name="Lopez-Garcia P."/>
        </authorList>
    </citation>
    <scope>NUCLEOTIDE SEQUENCE</scope>
</reference>
<accession>A0A075HSS4</accession>
<evidence type="ECO:0000313" key="1">
    <source>
        <dbReference type="EMBL" id="AIF18515.1"/>
    </source>
</evidence>
<protein>
    <submittedName>
        <fullName evidence="1">Uncharacterized protein</fullName>
    </submittedName>
</protein>
<proteinExistence type="predicted"/>
<sequence length="722" mass="79356">MKDSKVQPGRPHMRGVRAGLLAAMIALAVFSASVSADEDSKVVLSDEVLSTSGPVWIGVSCLKVGCQGMELVVWADGVEESHEDPHLVEWSGWVEGDVSWQLLVDSGTESGDLRTEVILSRMNEWTEYEDLPNIVPPPGSQGEYPQINTTSPCQLHSCAVIDLLSEGVLYVGALENQSDKDAIMVVGDSGDVMLLNSLRGPSEIGIEIWYRNEESKSLVDTIERTEMGHYFEYPAQGELWIRLVHSTEEDYSPYEFEIVRYDDDTEAPDVGELSNPWSHGEALPFYGESSLLYHGHLAASDSQGDSLLIASGAKMMLEPFCSFTDIVSVEIVLHQMDGSSIPVGSGCAEEFETTEQTVSVEFGLTTQGRTSAWSIMLRSLEPGDGSLIGDAPDTVWELGGPDSRWQVLDLGAATIEGSLDAFDTTDVFAFSVTEENGSYVRVQKIGDSPVTFTLMTLNQETGEVVNSTDGSMMIVPLGVHALRIDWGQAMGMEEYEFSLPYNGPYEPVENEFVDMSHEVRGFYMFAGFMLLTPLLMVLWWNRAAIFSGAPLASDIEEHERRRLRRLRERLAEAVSAEVVDEGEIEYSLKQLGDSPWRAVTQDWGEPLLRHMTRQVEICVWRIAAEGASLLLGIRVQEEPWELAAMRVHAPEGAKVGISSVSPSRLFQDDEIFLDTLSAGSRVFLSLTLEGNPTSLGFQLSGLVGGEPLAATPNRALNWGESE</sequence>
<organism evidence="1">
    <name type="scientific">uncultured marine group II/III euryarchaeote KM3_83_D04</name>
    <dbReference type="NCBI Taxonomy" id="1456521"/>
    <lineage>
        <taxon>Archaea</taxon>
        <taxon>Methanobacteriati</taxon>
        <taxon>Methanobacteriota</taxon>
        <taxon>environmental samples</taxon>
    </lineage>
</organism>
<dbReference type="AlphaFoldDB" id="A0A075HSS4"/>
<dbReference type="EMBL" id="KF901112">
    <property type="protein sequence ID" value="AIF18515.1"/>
    <property type="molecule type" value="Genomic_DNA"/>
</dbReference>
<name>A0A075HSS4_9EURY</name>